<evidence type="ECO:0000259" key="3">
    <source>
        <dbReference type="Pfam" id="PF15386"/>
    </source>
</evidence>
<organism evidence="4 5">
    <name type="scientific">Takifugu bimaculatus</name>
    <dbReference type="NCBI Taxonomy" id="433685"/>
    <lineage>
        <taxon>Eukaryota</taxon>
        <taxon>Metazoa</taxon>
        <taxon>Chordata</taxon>
        <taxon>Craniata</taxon>
        <taxon>Vertebrata</taxon>
        <taxon>Euteleostomi</taxon>
        <taxon>Actinopterygii</taxon>
        <taxon>Neopterygii</taxon>
        <taxon>Teleostei</taxon>
        <taxon>Neoteleostei</taxon>
        <taxon>Acanthomorphata</taxon>
        <taxon>Eupercaria</taxon>
        <taxon>Tetraodontiformes</taxon>
        <taxon>Tetradontoidea</taxon>
        <taxon>Tetraodontidae</taxon>
        <taxon>Takifugu</taxon>
    </lineage>
</organism>
<accession>A0A4Z2BZT1</accession>
<evidence type="ECO:0000256" key="2">
    <source>
        <dbReference type="SAM" id="MobiDB-lite"/>
    </source>
</evidence>
<feature type="domain" description="Tantalus-like" evidence="3">
    <location>
        <begin position="331"/>
        <end position="388"/>
    </location>
</feature>
<comment type="caution">
    <text evidence="4">The sequence shown here is derived from an EMBL/GenBank/DDBJ whole genome shotgun (WGS) entry which is preliminary data.</text>
</comment>
<dbReference type="EMBL" id="SWLE01000008">
    <property type="protein sequence ID" value="TNM97056.1"/>
    <property type="molecule type" value="Genomic_DNA"/>
</dbReference>
<dbReference type="PANTHER" id="PTHR14522">
    <property type="entry name" value="EMO2-RELATED"/>
    <property type="match status" value="1"/>
</dbReference>
<reference evidence="4 5" key="1">
    <citation type="submission" date="2019-04" db="EMBL/GenBank/DDBJ databases">
        <title>The sequence and de novo assembly of Takifugu bimaculatus genome using PacBio and Hi-C technologies.</title>
        <authorList>
            <person name="Xu P."/>
            <person name="Liu B."/>
            <person name="Zhou Z."/>
        </authorList>
    </citation>
    <scope>NUCLEOTIDE SEQUENCE [LARGE SCALE GENOMIC DNA]</scope>
    <source>
        <strain evidence="4">TB-2018</strain>
        <tissue evidence="4">Muscle</tissue>
    </source>
</reference>
<dbReference type="AlphaFoldDB" id="A0A4Z2BZT1"/>
<proteinExistence type="predicted"/>
<evidence type="ECO:0000313" key="5">
    <source>
        <dbReference type="Proteomes" id="UP000516260"/>
    </source>
</evidence>
<dbReference type="InterPro" id="IPR026320">
    <property type="entry name" value="PRR14"/>
</dbReference>
<evidence type="ECO:0000256" key="1">
    <source>
        <dbReference type="ARBA" id="ARBA00022553"/>
    </source>
</evidence>
<sequence length="470" mass="52310">MEHQETEGSQQNPLKPRVFRVPKPPQNRPLTIRPFQRDKGRLGERSKRLRPNSRRTDPEVAFKDDFDAVLPEESKNQQKKSQNQTNISAAENVALHFLHRSAQNLDMAEYDMDTFGEFDGKHDIPSASFPNKWIIGPFFQSLKSKISSFTEIVMSPVKVFKANSSPPPSADLHEDKQAFGTAQAQGQSGTEDTEAMEGCKKLSMDLSAHGSGRADECPETEQTLPDFAPLRRSPSSFGDPVEVLQSLGPVFTSSIPLCPSVVAVGASQESNIKMPGAEELKGKRAGQAKPRKDESNFFFLCHPQVMHKNEERGKVSSIRIRKTLPKPPNNLTPMGLPKTVRVKKKDFSLEEIYTNKNFKKPPESRLETIFEVPTSRRNGSVSSFGQKRMKRFLEFSEVGQVRKPKKPLAGVAKAGASTSRTRRGGPKDAAALSAQDVDLLLCTKLDQLNLWLIHDQSDESMPLQQSFGSL</sequence>
<dbReference type="PANTHER" id="PTHR14522:SF2">
    <property type="entry name" value="PROLINE-RICH PROTEIN 14"/>
    <property type="match status" value="1"/>
</dbReference>
<protein>
    <recommendedName>
        <fullName evidence="3">Tantalus-like domain-containing protein</fullName>
    </recommendedName>
</protein>
<keyword evidence="1" id="KW-0597">Phosphoprotein</keyword>
<feature type="compositionally biased region" description="Polar residues" evidence="2">
    <location>
        <begin position="180"/>
        <end position="190"/>
    </location>
</feature>
<feature type="compositionally biased region" description="Basic and acidic residues" evidence="2">
    <location>
        <begin position="35"/>
        <end position="46"/>
    </location>
</feature>
<dbReference type="InterPro" id="IPR028149">
    <property type="entry name" value="Tantalus-like"/>
</dbReference>
<name>A0A4Z2BZT1_9TELE</name>
<keyword evidence="5" id="KW-1185">Reference proteome</keyword>
<evidence type="ECO:0000313" key="4">
    <source>
        <dbReference type="EMBL" id="TNM97056.1"/>
    </source>
</evidence>
<feature type="region of interest" description="Disordered" evidence="2">
    <location>
        <begin position="406"/>
        <end position="429"/>
    </location>
</feature>
<feature type="compositionally biased region" description="Basic and acidic residues" evidence="2">
    <location>
        <begin position="54"/>
        <end position="66"/>
    </location>
</feature>
<feature type="region of interest" description="Disordered" evidence="2">
    <location>
        <begin position="163"/>
        <end position="193"/>
    </location>
</feature>
<dbReference type="Proteomes" id="UP000516260">
    <property type="component" value="Chromosome 16"/>
</dbReference>
<dbReference type="Pfam" id="PF15386">
    <property type="entry name" value="Tantalus"/>
    <property type="match status" value="1"/>
</dbReference>
<feature type="region of interest" description="Disordered" evidence="2">
    <location>
        <begin position="1"/>
        <end position="66"/>
    </location>
</feature>
<gene>
    <name evidence="4" type="ORF">fugu_015212</name>
</gene>